<feature type="compositionally biased region" description="Low complexity" evidence="6">
    <location>
        <begin position="482"/>
        <end position="491"/>
    </location>
</feature>
<keyword evidence="4" id="KW-0597">Phosphoprotein</keyword>
<dbReference type="AlphaFoldDB" id="A0AAN8H9E3"/>
<reference evidence="8 9" key="1">
    <citation type="journal article" date="2023" name="Mol. Biol. Evol.">
        <title>Genomics of Secondarily Temperate Adaptation in the Only Non-Antarctic Icefish.</title>
        <authorList>
            <person name="Rivera-Colon A.G."/>
            <person name="Rayamajhi N."/>
            <person name="Minhas B.F."/>
            <person name="Madrigal G."/>
            <person name="Bilyk K.T."/>
            <person name="Yoon V."/>
            <person name="Hune M."/>
            <person name="Gregory S."/>
            <person name="Cheng C.H.C."/>
            <person name="Catchen J.M."/>
        </authorList>
    </citation>
    <scope>NUCLEOTIDE SEQUENCE [LARGE SCALE GENOMIC DNA]</scope>
    <source>
        <strain evidence="8">JC2023a</strain>
    </source>
</reference>
<sequence>MSTETELQPAVRPSSVRRDSRRKGQDRSESTLIRRFKGDGVRYKAKLIGLDEVTAARGDKLCQDSMMKLKGVAAGARSKGDHKQKVFLTISFGGIKIFDEKSGVLQHHHAVHEISYIAKDITDHRAFGYVCGKEGNHRFVAIKTAQSAEPVILDLRDLFQLIYEIKQREEMEKKAQKDKQCEQAVYQTILEEDLEDPVYQYIVFEAGHEPIRDQSEESIYQVPTSQQKEGVYDVPKRLRNINQLEIFGDMSTPPDITSPSTPASPGNILDPLQGLQGLQGLQHPAELFSPFNPSVPSGYVTMGAVPPGHWSQQAFAAQTPLAFGVQSPLGAVAQVLPGGQPLIWGQANLFPATQQQWAAMAAGAFSPTAYLPAQSMGTLPAAMFQTLTPVTSLTPAGESHLGAGAGASASSSPQHGDRARMMGKEMFKDFQLAKPPAMPLKKGEQPNLAATSDAFSSYFSRVGQAQDTDDCDDFDISQMNLTPVTSTTPSTNSPPTPAPRQSSPSKSSASHVSDPPTDATDPPTDDSFGEVEGSPSRSGEEDAKGKDPLYAQINKGKK</sequence>
<dbReference type="InterPro" id="IPR011993">
    <property type="entry name" value="PH-like_dom_sf"/>
</dbReference>
<dbReference type="SUPFAM" id="SSF50729">
    <property type="entry name" value="PH domain-like"/>
    <property type="match status" value="1"/>
</dbReference>
<feature type="compositionally biased region" description="Low complexity" evidence="6">
    <location>
        <begin position="499"/>
        <end position="522"/>
    </location>
</feature>
<proteinExistence type="predicted"/>
<evidence type="ECO:0000313" key="8">
    <source>
        <dbReference type="EMBL" id="KAK5907313.1"/>
    </source>
</evidence>
<evidence type="ECO:0000256" key="1">
    <source>
        <dbReference type="ARBA" id="ARBA00004496"/>
    </source>
</evidence>
<evidence type="ECO:0000256" key="5">
    <source>
        <dbReference type="ARBA" id="ARBA00022782"/>
    </source>
</evidence>
<keyword evidence="3" id="KW-0963">Cytoplasm</keyword>
<evidence type="ECO:0000256" key="4">
    <source>
        <dbReference type="ARBA" id="ARBA00022553"/>
    </source>
</evidence>
<dbReference type="Proteomes" id="UP001335648">
    <property type="component" value="Unassembled WGS sequence"/>
</dbReference>
<dbReference type="Gene3D" id="2.30.29.30">
    <property type="entry name" value="Pleckstrin-homology domain (PH domain)/Phosphotyrosine-binding domain (PTB)"/>
    <property type="match status" value="1"/>
</dbReference>
<dbReference type="InterPro" id="IPR048559">
    <property type="entry name" value="DAB1/2_SBM"/>
</dbReference>
<keyword evidence="9" id="KW-1185">Reference proteome</keyword>
<dbReference type="CDD" id="cd01215">
    <property type="entry name" value="PTB_Dab"/>
    <property type="match status" value="1"/>
</dbReference>
<feature type="region of interest" description="Disordered" evidence="6">
    <location>
        <begin position="469"/>
        <end position="558"/>
    </location>
</feature>
<dbReference type="InterPro" id="IPR006020">
    <property type="entry name" value="PTB/PI_dom"/>
</dbReference>
<evidence type="ECO:0000256" key="6">
    <source>
        <dbReference type="SAM" id="MobiDB-lite"/>
    </source>
</evidence>
<gene>
    <name evidence="8" type="ORF">CesoFtcFv8_005179</name>
</gene>
<dbReference type="PROSITE" id="PS01179">
    <property type="entry name" value="PID"/>
    <property type="match status" value="1"/>
</dbReference>
<dbReference type="PANTHER" id="PTHR47695">
    <property type="entry name" value="PID DOMAIN-CONTAINING PROTEIN"/>
    <property type="match status" value="1"/>
</dbReference>
<evidence type="ECO:0000256" key="2">
    <source>
        <dbReference type="ARBA" id="ARBA00022473"/>
    </source>
</evidence>
<comment type="caution">
    <text evidence="8">The sequence shown here is derived from an EMBL/GenBank/DDBJ whole genome shotgun (WGS) entry which is preliminary data.</text>
</comment>
<accession>A0AAN8H9E3</accession>
<keyword evidence="5" id="KW-0221">Differentiation</keyword>
<feature type="region of interest" description="Disordered" evidence="6">
    <location>
        <begin position="1"/>
        <end position="30"/>
    </location>
</feature>
<dbReference type="SMART" id="SM00462">
    <property type="entry name" value="PTB"/>
    <property type="match status" value="1"/>
</dbReference>
<dbReference type="InterPro" id="IPR048561">
    <property type="entry name" value="Dab_PTB"/>
</dbReference>
<dbReference type="GO" id="GO:0001764">
    <property type="term" value="P:neuron migration"/>
    <property type="evidence" value="ECO:0007669"/>
    <property type="project" value="TreeGrafter"/>
</dbReference>
<dbReference type="GO" id="GO:0005737">
    <property type="term" value="C:cytoplasm"/>
    <property type="evidence" value="ECO:0007669"/>
    <property type="project" value="UniProtKB-SubCell"/>
</dbReference>
<dbReference type="EMBL" id="JAULUE010002049">
    <property type="protein sequence ID" value="KAK5907313.1"/>
    <property type="molecule type" value="Genomic_DNA"/>
</dbReference>
<feature type="region of interest" description="Disordered" evidence="6">
    <location>
        <begin position="395"/>
        <end position="418"/>
    </location>
</feature>
<feature type="compositionally biased region" description="Low complexity" evidence="6">
    <location>
        <begin position="396"/>
        <end position="412"/>
    </location>
</feature>
<name>A0AAN8H9E3_9TELE</name>
<comment type="subcellular location">
    <subcellularLocation>
        <location evidence="1">Cytoplasm</location>
    </subcellularLocation>
</comment>
<evidence type="ECO:0000256" key="3">
    <source>
        <dbReference type="ARBA" id="ARBA00022490"/>
    </source>
</evidence>
<feature type="domain" description="PID" evidence="7">
    <location>
        <begin position="38"/>
        <end position="170"/>
    </location>
</feature>
<dbReference type="FunFam" id="2.30.29.30:FF:000035">
    <property type="entry name" value="Disabled homolog 2 isoform 1"/>
    <property type="match status" value="1"/>
</dbReference>
<dbReference type="Pfam" id="PF00640">
    <property type="entry name" value="PID"/>
    <property type="match status" value="1"/>
</dbReference>
<evidence type="ECO:0000313" key="9">
    <source>
        <dbReference type="Proteomes" id="UP001335648"/>
    </source>
</evidence>
<organism evidence="8 9">
    <name type="scientific">Champsocephalus esox</name>
    <name type="common">pike icefish</name>
    <dbReference type="NCBI Taxonomy" id="159716"/>
    <lineage>
        <taxon>Eukaryota</taxon>
        <taxon>Metazoa</taxon>
        <taxon>Chordata</taxon>
        <taxon>Craniata</taxon>
        <taxon>Vertebrata</taxon>
        <taxon>Euteleostomi</taxon>
        <taxon>Actinopterygii</taxon>
        <taxon>Neopterygii</taxon>
        <taxon>Teleostei</taxon>
        <taxon>Neoteleostei</taxon>
        <taxon>Acanthomorphata</taxon>
        <taxon>Eupercaria</taxon>
        <taxon>Perciformes</taxon>
        <taxon>Notothenioidei</taxon>
        <taxon>Channichthyidae</taxon>
        <taxon>Champsocephalus</taxon>
    </lineage>
</organism>
<dbReference type="Pfam" id="PF21792">
    <property type="entry name" value="DAB2_SBM"/>
    <property type="match status" value="1"/>
</dbReference>
<protein>
    <recommendedName>
        <fullName evidence="7">PID domain-containing protein</fullName>
    </recommendedName>
</protein>
<feature type="compositionally biased region" description="Basic and acidic residues" evidence="6">
    <location>
        <begin position="538"/>
        <end position="547"/>
    </location>
</feature>
<dbReference type="PANTHER" id="PTHR47695:SF4">
    <property type="entry name" value="DISABLED HOMOLOG 1"/>
    <property type="match status" value="1"/>
</dbReference>
<evidence type="ECO:0000259" key="7">
    <source>
        <dbReference type="PROSITE" id="PS01179"/>
    </source>
</evidence>
<feature type="compositionally biased region" description="Basic and acidic residues" evidence="6">
    <location>
        <begin position="16"/>
        <end position="29"/>
    </location>
</feature>
<keyword evidence="2" id="KW-0217">Developmental protein</keyword>